<dbReference type="GO" id="GO:0005829">
    <property type="term" value="C:cytosol"/>
    <property type="evidence" value="ECO:0007669"/>
    <property type="project" value="TreeGrafter"/>
</dbReference>
<feature type="domain" description="Luciferase-like" evidence="3">
    <location>
        <begin position="1"/>
        <end position="329"/>
    </location>
</feature>
<dbReference type="Proteomes" id="UP000468901">
    <property type="component" value="Unassembled WGS sequence"/>
</dbReference>
<evidence type="ECO:0000313" key="5">
    <source>
        <dbReference type="Proteomes" id="UP000468901"/>
    </source>
</evidence>
<dbReference type="SUPFAM" id="SSF51679">
    <property type="entry name" value="Bacterial luciferase-like"/>
    <property type="match status" value="1"/>
</dbReference>
<dbReference type="PANTHER" id="PTHR30137:SF8">
    <property type="entry name" value="BLR5498 PROTEIN"/>
    <property type="match status" value="1"/>
</dbReference>
<dbReference type="Pfam" id="PF00296">
    <property type="entry name" value="Bac_luciferase"/>
    <property type="match status" value="1"/>
</dbReference>
<organism evidence="4 5">
    <name type="scientific">Parvibaculum sedimenti</name>
    <dbReference type="NCBI Taxonomy" id="2608632"/>
    <lineage>
        <taxon>Bacteria</taxon>
        <taxon>Pseudomonadati</taxon>
        <taxon>Pseudomonadota</taxon>
        <taxon>Alphaproteobacteria</taxon>
        <taxon>Hyphomicrobiales</taxon>
        <taxon>Parvibaculaceae</taxon>
        <taxon>Parvibaculum</taxon>
    </lineage>
</organism>
<evidence type="ECO:0000259" key="3">
    <source>
        <dbReference type="Pfam" id="PF00296"/>
    </source>
</evidence>
<dbReference type="GO" id="GO:0004497">
    <property type="term" value="F:monooxygenase activity"/>
    <property type="evidence" value="ECO:0007669"/>
    <property type="project" value="UniProtKB-KW"/>
</dbReference>
<dbReference type="GO" id="GO:0016705">
    <property type="term" value="F:oxidoreductase activity, acting on paired donors, with incorporation or reduction of molecular oxygen"/>
    <property type="evidence" value="ECO:0007669"/>
    <property type="project" value="InterPro"/>
</dbReference>
<comment type="caution">
    <text evidence="4">The sequence shown here is derived from an EMBL/GenBank/DDBJ whole genome shotgun (WGS) entry which is preliminary data.</text>
</comment>
<reference evidence="4 5" key="1">
    <citation type="submission" date="2019-09" db="EMBL/GenBank/DDBJ databases">
        <title>Parvibaculum sedimenti sp. nov., isolated from sediment.</title>
        <authorList>
            <person name="Wang Y."/>
        </authorList>
    </citation>
    <scope>NUCLEOTIDE SEQUENCE [LARGE SCALE GENOMIC DNA]</scope>
    <source>
        <strain evidence="4 5">HXT-9</strain>
    </source>
</reference>
<evidence type="ECO:0000313" key="4">
    <source>
        <dbReference type="EMBL" id="KAB7742764.1"/>
    </source>
</evidence>
<dbReference type="Gene3D" id="3.20.20.30">
    <property type="entry name" value="Luciferase-like domain"/>
    <property type="match status" value="1"/>
</dbReference>
<keyword evidence="1" id="KW-0560">Oxidoreductase</keyword>
<evidence type="ECO:0000256" key="1">
    <source>
        <dbReference type="ARBA" id="ARBA00023002"/>
    </source>
</evidence>
<dbReference type="RefSeq" id="WP_152214317.1">
    <property type="nucleotide sequence ID" value="NZ_WESC01000001.1"/>
</dbReference>
<dbReference type="InterPro" id="IPR011251">
    <property type="entry name" value="Luciferase-like_dom"/>
</dbReference>
<dbReference type="AlphaFoldDB" id="A0A6N6VS00"/>
<dbReference type="PANTHER" id="PTHR30137">
    <property type="entry name" value="LUCIFERASE-LIKE MONOOXYGENASE"/>
    <property type="match status" value="1"/>
</dbReference>
<dbReference type="InterPro" id="IPR050766">
    <property type="entry name" value="Bact_Lucif_Oxidored"/>
</dbReference>
<proteinExistence type="predicted"/>
<gene>
    <name evidence="4" type="ORF">F2P47_01120</name>
</gene>
<protein>
    <submittedName>
        <fullName evidence="4">LLM class flavin-dependent oxidoreductase</fullName>
    </submittedName>
</protein>
<dbReference type="EMBL" id="WESC01000001">
    <property type="protein sequence ID" value="KAB7742764.1"/>
    <property type="molecule type" value="Genomic_DNA"/>
</dbReference>
<keyword evidence="5" id="KW-1185">Reference proteome</keyword>
<name>A0A6N6VS00_9HYPH</name>
<evidence type="ECO:0000256" key="2">
    <source>
        <dbReference type="ARBA" id="ARBA00023033"/>
    </source>
</evidence>
<keyword evidence="2" id="KW-0503">Monooxygenase</keyword>
<sequence>MKFGVFYELQLPKPWKPGDEARLFHEALDQLVLADQLSYDYAWEVEHHFLDEYSHSSAPEVFLAAAAAKTSRIRIGHGIRQVIPNYNHPARTAEGLATLDIISNGRVEFGIGEGATRLELGGFNIPAREKRAMAIEAGEQIANMMALDPYPGYEGKYFSMPCRNVLPKPVQDPHPPMWMACTNRDTIKVAASLGLGALAFSFVDPKEAEIWSEIYYGIIKSEQCVPLGHSVNANIAMVSNFSVHHDRAEAIRRGHEGFEFFGYALNALVAHDTVPGRTDMWGDYLKARGNRTQEVIDAAARADAIATGIGTPDDMRAHLKAFQNAGVDQVIFMQQAGRNRHEHICESLELFAAEVMPEFKAEVAGREERKARELAPYIEAALKRKNWMKPLADDEIPVVKASVAKAQVNQTAPAE</sequence>
<accession>A0A6N6VS00</accession>
<dbReference type="InterPro" id="IPR036661">
    <property type="entry name" value="Luciferase-like_sf"/>
</dbReference>